<dbReference type="RefSeq" id="WP_059036175.1">
    <property type="nucleotide sequence ID" value="NZ_JAADZU010000012.1"/>
</dbReference>
<protein>
    <submittedName>
        <fullName evidence="2">Uncharacterized protein</fullName>
    </submittedName>
</protein>
<name>A0A7K3LLP5_9ACTN</name>
<sequence length="379" mass="38959">MTAPRTDSLAALRDQAIRGVEDLIAVLGTGRLLGMHVPGDDEIRSMLTSVGGVDVDGLAADARRLASAHRAVADRLHRLPEQQVRLDAGWVSEAGRVVLGLVIEHQRRAEADLHALRSVSDAANAAAAGIDQILRTWYLTVARLSSPMVAGVPVPEIPARVLTGEIPLQVVIDDVGSRITLLRNASDSARQGIGGVLAVLSRTSDTWDDGELGDPRGQAGTAVRAELPDDPHADRRTAGPDTDRAGAPPAGIAQPVDVPPAADVPFTLASDEPSPDTASSGASAPRHVEPPANDPGPPAGRTTDDPGARPQTIPATPPTGSPDTTQSDTTQSDTATPHVTTPDAATPASPGVPEPPSRPAPPVPDASSTQSDLALAGDQ</sequence>
<proteinExistence type="predicted"/>
<evidence type="ECO:0000313" key="3">
    <source>
        <dbReference type="Proteomes" id="UP000466307"/>
    </source>
</evidence>
<feature type="compositionally biased region" description="Basic and acidic residues" evidence="1">
    <location>
        <begin position="226"/>
        <end position="244"/>
    </location>
</feature>
<evidence type="ECO:0000256" key="1">
    <source>
        <dbReference type="SAM" id="MobiDB-lite"/>
    </source>
</evidence>
<dbReference type="EMBL" id="JAADZU010000012">
    <property type="protein sequence ID" value="NDK89083.1"/>
    <property type="molecule type" value="Genomic_DNA"/>
</dbReference>
<dbReference type="AlphaFoldDB" id="A0A7K3LLP5"/>
<evidence type="ECO:0000313" key="2">
    <source>
        <dbReference type="EMBL" id="NDK89083.1"/>
    </source>
</evidence>
<feature type="compositionally biased region" description="Pro residues" evidence="1">
    <location>
        <begin position="350"/>
        <end position="364"/>
    </location>
</feature>
<feature type="compositionally biased region" description="Low complexity" evidence="1">
    <location>
        <begin position="321"/>
        <end position="337"/>
    </location>
</feature>
<accession>A0A7K3LLP5</accession>
<keyword evidence="3" id="KW-1185">Reference proteome</keyword>
<feature type="compositionally biased region" description="Low complexity" evidence="1">
    <location>
        <begin position="255"/>
        <end position="265"/>
    </location>
</feature>
<dbReference type="Proteomes" id="UP000466307">
    <property type="component" value="Unassembled WGS sequence"/>
</dbReference>
<comment type="caution">
    <text evidence="2">The sequence shown here is derived from an EMBL/GenBank/DDBJ whole genome shotgun (WGS) entry which is preliminary data.</text>
</comment>
<feature type="region of interest" description="Disordered" evidence="1">
    <location>
        <begin position="205"/>
        <end position="379"/>
    </location>
</feature>
<reference evidence="2 3" key="1">
    <citation type="submission" date="2020-01" db="EMBL/GenBank/DDBJ databases">
        <title>Investigation of new actinobacteria for the biodesulphurisation of diesel fuel.</title>
        <authorList>
            <person name="Athi Narayanan S.M."/>
        </authorList>
    </citation>
    <scope>NUCLEOTIDE SEQUENCE [LARGE SCALE GENOMIC DNA]</scope>
    <source>
        <strain evidence="2 3">213E</strain>
    </source>
</reference>
<organism evidence="2 3">
    <name type="scientific">Gordonia desulfuricans</name>
    <dbReference type="NCBI Taxonomy" id="89051"/>
    <lineage>
        <taxon>Bacteria</taxon>
        <taxon>Bacillati</taxon>
        <taxon>Actinomycetota</taxon>
        <taxon>Actinomycetes</taxon>
        <taxon>Mycobacteriales</taxon>
        <taxon>Gordoniaceae</taxon>
        <taxon>Gordonia</taxon>
    </lineage>
</organism>
<gene>
    <name evidence="2" type="ORF">GYA93_05730</name>
</gene>